<keyword evidence="2" id="KW-1185">Reference proteome</keyword>
<dbReference type="GO" id="GO:0003677">
    <property type="term" value="F:DNA binding"/>
    <property type="evidence" value="ECO:0007669"/>
    <property type="project" value="UniProtKB-KW"/>
</dbReference>
<gene>
    <name evidence="1" type="ORF">EDD26_1095</name>
</gene>
<dbReference type="InterPro" id="IPR008316">
    <property type="entry name" value="UCP029876"/>
</dbReference>
<dbReference type="AlphaFoldDB" id="A0A3N2ARW5"/>
<dbReference type="Gene3D" id="1.10.1900.10">
    <property type="entry name" value="c-terminal domain of poly(a) binding protein"/>
    <property type="match status" value="1"/>
</dbReference>
<comment type="caution">
    <text evidence="1">The sequence shown here is derived from an EMBL/GenBank/DDBJ whole genome shotgun (WGS) entry which is preliminary data.</text>
</comment>
<dbReference type="Pfam" id="PF06304">
    <property type="entry name" value="DUF1048"/>
    <property type="match status" value="1"/>
</dbReference>
<evidence type="ECO:0000313" key="2">
    <source>
        <dbReference type="Proteomes" id="UP000275456"/>
    </source>
</evidence>
<organism evidence="1 2">
    <name type="scientific">Agrococcus jenensis</name>
    <dbReference type="NCBI Taxonomy" id="46353"/>
    <lineage>
        <taxon>Bacteria</taxon>
        <taxon>Bacillati</taxon>
        <taxon>Actinomycetota</taxon>
        <taxon>Actinomycetes</taxon>
        <taxon>Micrococcales</taxon>
        <taxon>Microbacteriaceae</taxon>
        <taxon>Agrococcus</taxon>
    </lineage>
</organism>
<dbReference type="Proteomes" id="UP000275456">
    <property type="component" value="Unassembled WGS sequence"/>
</dbReference>
<reference evidence="1 2" key="1">
    <citation type="submission" date="2018-11" db="EMBL/GenBank/DDBJ databases">
        <title>Sequencing the genomes of 1000 actinobacteria strains.</title>
        <authorList>
            <person name="Klenk H.-P."/>
        </authorList>
    </citation>
    <scope>NUCLEOTIDE SEQUENCE [LARGE SCALE GENOMIC DNA]</scope>
    <source>
        <strain evidence="1 2">DSM 9580</strain>
    </source>
</reference>
<dbReference type="RefSeq" id="WP_123696783.1">
    <property type="nucleotide sequence ID" value="NZ_RKHJ01000001.1"/>
</dbReference>
<dbReference type="EMBL" id="RKHJ01000001">
    <property type="protein sequence ID" value="ROR65726.1"/>
    <property type="molecule type" value="Genomic_DNA"/>
</dbReference>
<name>A0A3N2ARW5_9MICO</name>
<proteinExistence type="predicted"/>
<sequence length="120" mass="13322">MSIFEKIIGDFEGKRQYREYKARVKALPEPYRASGAALERYLMNLGAGNDTAMLLAMLDDLVTLLEQGAEARTPIHELLGDDAVDFAETFLANYPQGSWISKERARLNASIAKAVAEGER</sequence>
<dbReference type="SUPFAM" id="SSF158560">
    <property type="entry name" value="BH3980-like"/>
    <property type="match status" value="1"/>
</dbReference>
<evidence type="ECO:0000313" key="1">
    <source>
        <dbReference type="EMBL" id="ROR65726.1"/>
    </source>
</evidence>
<keyword evidence="1" id="KW-0238">DNA-binding</keyword>
<protein>
    <submittedName>
        <fullName evidence="1">DNA-binding ferritin-like protein (Dps family)</fullName>
    </submittedName>
</protein>
<accession>A0A3N2ARW5</accession>
<dbReference type="OrthoDB" id="8083683at2"/>